<dbReference type="AlphaFoldDB" id="A0A943QSL3"/>
<accession>A0A943QSL3</accession>
<dbReference type="SUPFAM" id="SSF53659">
    <property type="entry name" value="Isocitrate/Isopropylmalate dehydrogenase-like"/>
    <property type="match status" value="1"/>
</dbReference>
<organism evidence="2 3">
    <name type="scientific">Streptococcus vestibularis</name>
    <dbReference type="NCBI Taxonomy" id="1343"/>
    <lineage>
        <taxon>Bacteria</taxon>
        <taxon>Bacillati</taxon>
        <taxon>Bacillota</taxon>
        <taxon>Bacilli</taxon>
        <taxon>Lactobacillales</taxon>
        <taxon>Streptococcaceae</taxon>
        <taxon>Streptococcus</taxon>
    </lineage>
</organism>
<dbReference type="Proteomes" id="UP000703822">
    <property type="component" value="Unassembled WGS sequence"/>
</dbReference>
<dbReference type="Gene3D" id="3.40.718.10">
    <property type="entry name" value="Isopropylmalate Dehydrogenase"/>
    <property type="match status" value="1"/>
</dbReference>
<name>A0A943QSL3_STRVE</name>
<protein>
    <submittedName>
        <fullName evidence="2">3-isopropylmalate dehydrogenase</fullName>
    </submittedName>
</protein>
<evidence type="ECO:0000313" key="3">
    <source>
        <dbReference type="Proteomes" id="UP000703822"/>
    </source>
</evidence>
<dbReference type="EMBL" id="JAHAGS010000047">
    <property type="protein sequence ID" value="MBS6097488.1"/>
    <property type="molecule type" value="Genomic_DNA"/>
</dbReference>
<evidence type="ECO:0000313" key="2">
    <source>
        <dbReference type="EMBL" id="MBS6097488.1"/>
    </source>
</evidence>
<feature type="non-terminal residue" evidence="2">
    <location>
        <position position="53"/>
    </location>
</feature>
<evidence type="ECO:0000259" key="1">
    <source>
        <dbReference type="Pfam" id="PF00180"/>
    </source>
</evidence>
<dbReference type="Pfam" id="PF00180">
    <property type="entry name" value="Iso_dh"/>
    <property type="match status" value="1"/>
</dbReference>
<comment type="caution">
    <text evidence="2">The sequence shown here is derived from an EMBL/GenBank/DDBJ whole genome shotgun (WGS) entry which is preliminary data.</text>
</comment>
<reference evidence="2" key="1">
    <citation type="submission" date="2021-05" db="EMBL/GenBank/DDBJ databases">
        <title>Infant gut strain persistence is associated with maternal origin, phylogeny, and functional potential including surface adhesion and iron acquisition.</title>
        <authorList>
            <person name="Lou Y.C."/>
        </authorList>
    </citation>
    <scope>NUCLEOTIDE SEQUENCE</scope>
    <source>
        <strain evidence="2">L3_122_031G1_dasL3_122_031G1_maxbin2.maxbin.025s ta_sub</strain>
    </source>
</reference>
<gene>
    <name evidence="2" type="ORF">KH901_03305</name>
</gene>
<dbReference type="InterPro" id="IPR024084">
    <property type="entry name" value="IsoPropMal-DH-like_dom"/>
</dbReference>
<sequence length="53" mass="5506">MTKKIVTLSGDGIGPEIMVAGLEVLDKVASKIEFDYDVDAKPFGGAGIDAEGH</sequence>
<proteinExistence type="predicted"/>
<feature type="domain" description="Isopropylmalate dehydrogenase-like" evidence="1">
    <location>
        <begin position="4"/>
        <end position="52"/>
    </location>
</feature>